<dbReference type="SMR" id="A0A1L8D6J5"/>
<evidence type="ECO:0000256" key="6">
    <source>
        <dbReference type="SAM" id="SignalP"/>
    </source>
</evidence>
<feature type="domain" description="Alpha/beta hydrolase fold-3" evidence="8">
    <location>
        <begin position="486"/>
        <end position="538"/>
    </location>
</feature>
<keyword evidence="5" id="KW-0325">Glycoprotein</keyword>
<dbReference type="InterPro" id="IPR050309">
    <property type="entry name" value="Type-B_Carboxylest/Lipase"/>
</dbReference>
<name>A0A1L8D6J5_PLUXY</name>
<protein>
    <submittedName>
        <fullName evidence="9">Carboxyl/cholinesterase-021a</fullName>
    </submittedName>
</protein>
<keyword evidence="4" id="KW-1015">Disulfide bond</keyword>
<dbReference type="Gene3D" id="3.40.50.1820">
    <property type="entry name" value="alpha/beta hydrolase"/>
    <property type="match status" value="3"/>
</dbReference>
<dbReference type="EMBL" id="GEYN01000061">
    <property type="protein sequence ID" value="JAV02068.1"/>
    <property type="molecule type" value="mRNA"/>
</dbReference>
<dbReference type="InterPro" id="IPR019826">
    <property type="entry name" value="Carboxylesterase_B_AS"/>
</dbReference>
<dbReference type="Pfam" id="PF00135">
    <property type="entry name" value="COesterase"/>
    <property type="match status" value="2"/>
</dbReference>
<evidence type="ECO:0000259" key="8">
    <source>
        <dbReference type="Pfam" id="PF07859"/>
    </source>
</evidence>
<evidence type="ECO:0000256" key="5">
    <source>
        <dbReference type="ARBA" id="ARBA00023180"/>
    </source>
</evidence>
<keyword evidence="3" id="KW-0378">Hydrolase</keyword>
<feature type="chain" id="PRO_5012860503" evidence="6">
    <location>
        <begin position="19"/>
        <end position="1386"/>
    </location>
</feature>
<feature type="domain" description="Carboxylesterase type B" evidence="7">
    <location>
        <begin position="22"/>
        <end position="468"/>
    </location>
</feature>
<evidence type="ECO:0000259" key="7">
    <source>
        <dbReference type="Pfam" id="PF00135"/>
    </source>
</evidence>
<organism evidence="9">
    <name type="scientific">Plutella xylostella</name>
    <name type="common">Diamondback moth</name>
    <name type="synonym">Plutella maculipennis</name>
    <dbReference type="NCBI Taxonomy" id="51655"/>
    <lineage>
        <taxon>Eukaryota</taxon>
        <taxon>Metazoa</taxon>
        <taxon>Ecdysozoa</taxon>
        <taxon>Arthropoda</taxon>
        <taxon>Hexapoda</taxon>
        <taxon>Insecta</taxon>
        <taxon>Pterygota</taxon>
        <taxon>Neoptera</taxon>
        <taxon>Endopterygota</taxon>
        <taxon>Lepidoptera</taxon>
        <taxon>Glossata</taxon>
        <taxon>Ditrysia</taxon>
        <taxon>Yponomeutoidea</taxon>
        <taxon>Plutellidae</taxon>
        <taxon>Plutella</taxon>
    </lineage>
</organism>
<keyword evidence="6" id="KW-0732">Signal</keyword>
<sequence>MRLLISVVVSVLVLAATAATSDRVVETLTGAVRGRLVRDLNVTYYAYLGIPYAEAPTGQLRFKPPVPKKPWNGTLDATAYGPVCPQDDTFYKRSEMSEDCLSLNVYVPARSALAPTPVLVYVHSGELTMLSGRPFILGPQFYMKYGVLLVTMNYRLGALGFLSVQTEDAAGNAALKDILLALQWVKRLIAQFGGDPDNVTLGGESAGAVLVQYLTLSERSTNLFQKASMISGSALGYRFFNRHPINTAFDLGKKIGYQTKDPNELVRKLQGADVFDIVTAQGDKTNKRNGFRPFAPFTPVAETPSPHAVITQHPLQIVKQGIPQNVPIIAGIMMREEYPYGSRESKDLANSIKQFYFNNETISNTTLLNFVNLVTDTQFAYSTDRWIEIYKNMPNSDRVYYYVFDFDGDLNWYKLFLLTPFPGASHADQTGYMFVTNTTRPLLPIAGAESKQTIQVVLQLWSNFIKYGLGALGFLSVQTEDAAGNAALKDILLALQWVKRHIAQFGGDPDNVTVGGESAGAVLVHYLTLSEQSTNLFHKAHIISGSALGYRFFNRHPIKTALDLGKKMGYQTEDPNELLRKLKEADVFDIVAAQGDKTNKRNGFAPFQPFTPVAETPSPHAVITQHPLEIVKQGIPQAVPIIAGITTHEGIKMLPHIRRNPTLALHLNENFELCIPSDIEYPYGSRESQDLANSIKQFYFNNETISNTTLLNFVNLVTDTQVTFPTDRWIEMYKNMANSNRVYYFVFDFDGDLNWYKLFSKIQFPGASHADPLGYMFVTNITRPLLPSAGADSKKTIKVMVQLWSNFIKYGAVNNYEVSRRIITFIMRLLISVVVSVLVLAAPAATGDRVVETLDGAVRGRLVRDLNLTYYAYLGIPYAEAPTGQLRFKPPLPKKPWNGTLDATKYGFACPQANWFHTRSEMSEDCLSLNVYVPARPALAPTPVLVWVPGGDLQMLSAGPVVYGPLFYMKYGVMLGALGFLSVQTEDAAGNAALKDILLSLQWVKRHIAQFGGDPDNVTVGGESAGAILVHYLILSERSTNLFHKASIISGSALGYRFFNRHPIKTALDLGKKMGYHTEDLYELVQKLQEADVFDIVAAQGDKTNKRNGFAPFQPFTPVAETPSPHAVITEHPLEIVKQGIPQSVPIIAGITTHEGIRMLPYIQRNPILALNLNEDFELCIPSDIEYPYGSRESKDLANSIKQFYFNNETISNTTLLNFVNLVSDTQVTYPVDRWIEIYKNMANSDRVYYFVFDFDGDLNWFKLFSKTQFPGAAHADHLGYMFVTNTTRPLLPSAGAESKETIQVVLQLWTNFIKYGNPTRLTWLTCNIREECSDCGTQRNYLALNNRPYMVPGPHLRRRLHFWRQVYAQYESYVARGGKLQAITP</sequence>
<dbReference type="GO" id="GO:0052689">
    <property type="term" value="F:carboxylic ester hydrolase activity"/>
    <property type="evidence" value="ECO:0007669"/>
    <property type="project" value="UniProtKB-KW"/>
</dbReference>
<keyword evidence="2" id="KW-0719">Serine esterase</keyword>
<dbReference type="PROSITE" id="PS00122">
    <property type="entry name" value="CARBOXYLESTERASE_B_1"/>
    <property type="match status" value="3"/>
</dbReference>
<evidence type="ECO:0000256" key="1">
    <source>
        <dbReference type="ARBA" id="ARBA00005964"/>
    </source>
</evidence>
<comment type="similarity">
    <text evidence="1">Belongs to the type-B carboxylesterase/lipase family.</text>
</comment>
<evidence type="ECO:0000256" key="3">
    <source>
        <dbReference type="ARBA" id="ARBA00022801"/>
    </source>
</evidence>
<evidence type="ECO:0000256" key="4">
    <source>
        <dbReference type="ARBA" id="ARBA00023157"/>
    </source>
</evidence>
<dbReference type="PANTHER" id="PTHR11559">
    <property type="entry name" value="CARBOXYLESTERASE"/>
    <property type="match status" value="1"/>
</dbReference>
<dbReference type="SUPFAM" id="SSF53474">
    <property type="entry name" value="alpha/beta-Hydrolases"/>
    <property type="match status" value="3"/>
</dbReference>
<evidence type="ECO:0000256" key="2">
    <source>
        <dbReference type="ARBA" id="ARBA00022487"/>
    </source>
</evidence>
<dbReference type="InterPro" id="IPR029058">
    <property type="entry name" value="AB_hydrolase_fold"/>
</dbReference>
<accession>A0A1L8D6J5</accession>
<reference evidence="9" key="1">
    <citation type="submission" date="2016-08" db="EMBL/GenBank/DDBJ databases">
        <title>Transcriptome of the diamond-back moth (Plutella xylostella).</title>
        <authorList>
            <person name="He P."/>
        </authorList>
    </citation>
    <scope>NUCLEOTIDE SEQUENCE</scope>
    <source>
        <strain evidence="9">Lab strain</strain>
        <tissue evidence="9">Multi</tissue>
    </source>
</reference>
<evidence type="ECO:0000313" key="9">
    <source>
        <dbReference type="EMBL" id="JAV02068.1"/>
    </source>
</evidence>
<feature type="signal peptide" evidence="6">
    <location>
        <begin position="1"/>
        <end position="18"/>
    </location>
</feature>
<dbReference type="InterPro" id="IPR002018">
    <property type="entry name" value="CarbesteraseB"/>
</dbReference>
<proteinExistence type="evidence at transcript level"/>
<dbReference type="InterPro" id="IPR013094">
    <property type="entry name" value="AB_hydrolase_3"/>
</dbReference>
<feature type="domain" description="Carboxylesterase type B" evidence="7">
    <location>
        <begin position="848"/>
        <end position="1327"/>
    </location>
</feature>
<dbReference type="Pfam" id="PF07859">
    <property type="entry name" value="Abhydrolase_3"/>
    <property type="match status" value="1"/>
</dbReference>